<feature type="region of interest" description="Disordered" evidence="12">
    <location>
        <begin position="34"/>
        <end position="61"/>
    </location>
</feature>
<evidence type="ECO:0000259" key="14">
    <source>
        <dbReference type="Pfam" id="PF00593"/>
    </source>
</evidence>
<dbReference type="SUPFAM" id="SSF56935">
    <property type="entry name" value="Porins"/>
    <property type="match status" value="1"/>
</dbReference>
<comment type="subcellular location">
    <subcellularLocation>
        <location evidence="1 10">Cell outer membrane</location>
        <topology evidence="1 10">Multi-pass membrane protein</topology>
    </subcellularLocation>
</comment>
<evidence type="ECO:0000256" key="2">
    <source>
        <dbReference type="ARBA" id="ARBA00009810"/>
    </source>
</evidence>
<dbReference type="InterPro" id="IPR010105">
    <property type="entry name" value="TonB_sidphr_rcpt"/>
</dbReference>
<evidence type="ECO:0000256" key="4">
    <source>
        <dbReference type="ARBA" id="ARBA00022452"/>
    </source>
</evidence>
<dbReference type="Gene3D" id="2.40.170.20">
    <property type="entry name" value="TonB-dependent receptor, beta-barrel domain"/>
    <property type="match status" value="1"/>
</dbReference>
<keyword evidence="5 10" id="KW-0812">Transmembrane</keyword>
<dbReference type="PROSITE" id="PS52016">
    <property type="entry name" value="TONB_DEPENDENT_REC_3"/>
    <property type="match status" value="1"/>
</dbReference>
<keyword evidence="17" id="KW-1185">Reference proteome</keyword>
<feature type="signal peptide" evidence="13">
    <location>
        <begin position="1"/>
        <end position="20"/>
    </location>
</feature>
<dbReference type="Pfam" id="PF07715">
    <property type="entry name" value="Plug"/>
    <property type="match status" value="1"/>
</dbReference>
<dbReference type="Pfam" id="PF00593">
    <property type="entry name" value="TonB_dep_Rec_b-barrel"/>
    <property type="match status" value="1"/>
</dbReference>
<keyword evidence="7 10" id="KW-0472">Membrane</keyword>
<protein>
    <submittedName>
        <fullName evidence="16">TonB-dependent siderophore receptor</fullName>
    </submittedName>
</protein>
<feature type="chain" id="PRO_5045697101" evidence="13">
    <location>
        <begin position="21"/>
        <end position="747"/>
    </location>
</feature>
<feature type="compositionally biased region" description="Low complexity" evidence="12">
    <location>
        <begin position="34"/>
        <end position="53"/>
    </location>
</feature>
<accession>A0ABX2P854</accession>
<evidence type="ECO:0000313" key="16">
    <source>
        <dbReference type="EMBL" id="NVN47312.1"/>
    </source>
</evidence>
<evidence type="ECO:0000256" key="8">
    <source>
        <dbReference type="ARBA" id="ARBA00023170"/>
    </source>
</evidence>
<comment type="similarity">
    <text evidence="2 10 11">Belongs to the TonB-dependent receptor family.</text>
</comment>
<keyword evidence="8 16" id="KW-0675">Receptor</keyword>
<dbReference type="InterPro" id="IPR000531">
    <property type="entry name" value="Beta-barrel_TonB"/>
</dbReference>
<evidence type="ECO:0000256" key="9">
    <source>
        <dbReference type="ARBA" id="ARBA00023237"/>
    </source>
</evidence>
<sequence>MKKYCFPLLSLGTMPFAVMAAPLAYEPPKTAKAAAAPVRQQSAPAPAHASPVPTQQKPDELITVTGRATPPPEITDTRYLPTPDASTLRTTTSVLNIPQVVNIVSQQVIRDQEPRNLDDALINVSGITQGNTLAGTQDTIMKRGFGGNRDGSIMHNGMPLVQGRGFNAAANSVEVLKGPSSLLYGIMDPGGVINIVSKKPRLQARTIASVMGSTYGRGKDGFEGMLDSTGPIGKGKLAYRLVLDRIAEDYWRNFGMHQETLIAPSLAWLGKKTQITAWYEFRDFLYPFDRGTALDPRTGRPLAIPATRRLDENFNRMTGQSHLGQISLDHRFGAGWSAHVNFSYNQETYDANQLRVTGVNVTKGTLSRSNDATHGAFSSDTYGTAYLDGPIRIGNFKQTIQIGMDGEYRLIYRKDLLRQSSKYTFSYLKPVYGLENPSSTVSASDSDQTDNLHDYSGFLRDTFKLGERWVVVGGVRYLSYRQIAGRGRPFKANTDIGDGAFLPQAGLVYRVAPAWSLYASYTQSLKPASTIAPLSSGLVLGSGFQPEKGRSYEFGAKMALHDRLTGTLAFYDIHKRDVLVSQYNDATKQTDYRTAGAARSRGIELDLAGRVTKRLSMIGSYAYLDGATTKDPLYAGKQLWNAARHTASMGLAYDLGPVFGEDKLRFGGDAHYVGRRAGDSANSFFLPGYVTGDLFATYDSVIARHDVNFQFNIKNLSNAVYYPSAVNSYFVSLGEARRFSLRTMVAF</sequence>
<evidence type="ECO:0000256" key="7">
    <source>
        <dbReference type="ARBA" id="ARBA00023136"/>
    </source>
</evidence>
<dbReference type="RefSeq" id="WP_267312144.1">
    <property type="nucleotide sequence ID" value="NZ_JABXXV010000005.1"/>
</dbReference>
<evidence type="ECO:0000256" key="1">
    <source>
        <dbReference type="ARBA" id="ARBA00004571"/>
    </source>
</evidence>
<dbReference type="PANTHER" id="PTHR32552:SF85">
    <property type="entry name" value="BLL7968 PROTEIN"/>
    <property type="match status" value="1"/>
</dbReference>
<keyword evidence="3 10" id="KW-0813">Transport</keyword>
<dbReference type="InterPro" id="IPR037066">
    <property type="entry name" value="Plug_dom_sf"/>
</dbReference>
<keyword evidence="6 11" id="KW-0798">TonB box</keyword>
<evidence type="ECO:0000256" key="13">
    <source>
        <dbReference type="SAM" id="SignalP"/>
    </source>
</evidence>
<dbReference type="EMBL" id="JABXXV010000005">
    <property type="protein sequence ID" value="NVN47312.1"/>
    <property type="molecule type" value="Genomic_DNA"/>
</dbReference>
<keyword evidence="4 10" id="KW-1134">Transmembrane beta strand</keyword>
<evidence type="ECO:0000313" key="17">
    <source>
        <dbReference type="Proteomes" id="UP001516351"/>
    </source>
</evidence>
<evidence type="ECO:0000256" key="12">
    <source>
        <dbReference type="SAM" id="MobiDB-lite"/>
    </source>
</evidence>
<name>A0ABX2P854_9PROT</name>
<evidence type="ECO:0000256" key="3">
    <source>
        <dbReference type="ARBA" id="ARBA00022448"/>
    </source>
</evidence>
<evidence type="ECO:0000256" key="10">
    <source>
        <dbReference type="PROSITE-ProRule" id="PRU01360"/>
    </source>
</evidence>
<dbReference type="CDD" id="cd01347">
    <property type="entry name" value="ligand_gated_channel"/>
    <property type="match status" value="1"/>
</dbReference>
<organism evidence="16 17">
    <name type="scientific">Asaia spathodeae</name>
    <dbReference type="NCBI Taxonomy" id="657016"/>
    <lineage>
        <taxon>Bacteria</taxon>
        <taxon>Pseudomonadati</taxon>
        <taxon>Pseudomonadota</taxon>
        <taxon>Alphaproteobacteria</taxon>
        <taxon>Acetobacterales</taxon>
        <taxon>Acetobacteraceae</taxon>
        <taxon>Asaia</taxon>
    </lineage>
</organism>
<dbReference type="PANTHER" id="PTHR32552">
    <property type="entry name" value="FERRICHROME IRON RECEPTOR-RELATED"/>
    <property type="match status" value="1"/>
</dbReference>
<dbReference type="InterPro" id="IPR012910">
    <property type="entry name" value="Plug_dom"/>
</dbReference>
<evidence type="ECO:0000259" key="15">
    <source>
        <dbReference type="Pfam" id="PF07715"/>
    </source>
</evidence>
<keyword evidence="9 10" id="KW-0998">Cell outer membrane</keyword>
<evidence type="ECO:0000256" key="6">
    <source>
        <dbReference type="ARBA" id="ARBA00023077"/>
    </source>
</evidence>
<evidence type="ECO:0000256" key="5">
    <source>
        <dbReference type="ARBA" id="ARBA00022692"/>
    </source>
</evidence>
<proteinExistence type="inferred from homology"/>
<gene>
    <name evidence="16" type="ORF">HW542_10880</name>
</gene>
<dbReference type="InterPro" id="IPR036942">
    <property type="entry name" value="Beta-barrel_TonB_sf"/>
</dbReference>
<dbReference type="NCBIfam" id="TIGR01783">
    <property type="entry name" value="TonB-siderophor"/>
    <property type="match status" value="1"/>
</dbReference>
<comment type="caution">
    <text evidence="16">The sequence shown here is derived from an EMBL/GenBank/DDBJ whole genome shotgun (WGS) entry which is preliminary data.</text>
</comment>
<dbReference type="Proteomes" id="UP001516351">
    <property type="component" value="Unassembled WGS sequence"/>
</dbReference>
<keyword evidence="13" id="KW-0732">Signal</keyword>
<feature type="domain" description="TonB-dependent receptor-like beta-barrel" evidence="14">
    <location>
        <begin position="267"/>
        <end position="716"/>
    </location>
</feature>
<reference evidence="16 17" key="1">
    <citation type="submission" date="2020-06" db="EMBL/GenBank/DDBJ databases">
        <title>Synonyms of Asaia species.</title>
        <authorList>
            <person name="Sombolestani A."/>
        </authorList>
    </citation>
    <scope>NUCLEOTIDE SEQUENCE [LARGE SCALE GENOMIC DNA]</scope>
    <source>
        <strain evidence="16 17">LMG 27047</strain>
    </source>
</reference>
<evidence type="ECO:0000256" key="11">
    <source>
        <dbReference type="RuleBase" id="RU003357"/>
    </source>
</evidence>
<feature type="domain" description="TonB-dependent receptor plug" evidence="15">
    <location>
        <begin position="95"/>
        <end position="192"/>
    </location>
</feature>
<dbReference type="InterPro" id="IPR039426">
    <property type="entry name" value="TonB-dep_rcpt-like"/>
</dbReference>
<dbReference type="Gene3D" id="2.170.130.10">
    <property type="entry name" value="TonB-dependent receptor, plug domain"/>
    <property type="match status" value="1"/>
</dbReference>